<feature type="transmembrane region" description="Helical" evidence="2">
    <location>
        <begin position="50"/>
        <end position="70"/>
    </location>
</feature>
<dbReference type="PIRSF" id="PIRSF006162">
    <property type="entry name" value="PgpA"/>
    <property type="match status" value="1"/>
</dbReference>
<sequence>MSTTSATKQWVFSDVGHCLAFGFGAGLTPKIPGTAGTVLAFPLYWLSAQWLWQIQWLLVLVLIVLGIWLCGRACRALGQHDDSGVVLDEIAAFYMVLLLTPSTWQWQAAAFAVFRLLDSLKPPPINWLDKYVKGGTGIMVDDLAAAALTVVIIAAPQFAVE</sequence>
<dbReference type="InterPro" id="IPR007686">
    <property type="entry name" value="YutG/PgpA"/>
</dbReference>
<keyword evidence="1" id="KW-0595">Phospholipid degradation</keyword>
<keyword evidence="1" id="KW-1003">Cell membrane</keyword>
<feature type="transmembrane region" description="Helical" evidence="2">
    <location>
        <begin position="91"/>
        <end position="117"/>
    </location>
</feature>
<dbReference type="SUPFAM" id="SSF101307">
    <property type="entry name" value="YutG-like"/>
    <property type="match status" value="1"/>
</dbReference>
<keyword evidence="1" id="KW-0997">Cell inner membrane</keyword>
<evidence type="ECO:0000256" key="2">
    <source>
        <dbReference type="SAM" id="Phobius"/>
    </source>
</evidence>
<dbReference type="InterPro" id="IPR026037">
    <property type="entry name" value="PgpA"/>
</dbReference>
<comment type="pathway">
    <text evidence="1">Phospholipid metabolism; phosphatidylglycerol biosynthesis; phosphatidylglycerol from CDP-diacylglycerol: step 2/2.</text>
</comment>
<comment type="caution">
    <text evidence="4">The sequence shown here is derived from an EMBL/GenBank/DDBJ whole genome shotgun (WGS) entry which is preliminary data.</text>
</comment>
<feature type="transmembrane region" description="Helical" evidence="2">
    <location>
        <begin position="137"/>
        <end position="160"/>
    </location>
</feature>
<proteinExistence type="predicted"/>
<gene>
    <name evidence="4" type="ORF">NQX30_05395</name>
</gene>
<feature type="domain" description="YutG/PgpA" evidence="3">
    <location>
        <begin position="19"/>
        <end position="154"/>
    </location>
</feature>
<keyword evidence="1 2" id="KW-0472">Membrane</keyword>
<dbReference type="PANTHER" id="PTHR36305:SF1">
    <property type="entry name" value="PHOSPHATIDYLGLYCEROPHOSPHATASE A"/>
    <property type="match status" value="1"/>
</dbReference>
<keyword evidence="1" id="KW-0378">Hydrolase</keyword>
<dbReference type="Pfam" id="PF04608">
    <property type="entry name" value="PgpA"/>
    <property type="match status" value="1"/>
</dbReference>
<evidence type="ECO:0000313" key="5">
    <source>
        <dbReference type="Proteomes" id="UP001168167"/>
    </source>
</evidence>
<comment type="function">
    <text evidence="1">Lipid phosphatase which dephosphorylates phosphatidylglycerophosphate (PGP) to phosphatidylglycerol (PG).</text>
</comment>
<name>A0ABT7QM52_9GAMM</name>
<keyword evidence="1" id="KW-0479">Metal-binding</keyword>
<dbReference type="PANTHER" id="PTHR36305">
    <property type="entry name" value="PHOSPHATIDYLGLYCEROPHOSPHATASE A"/>
    <property type="match status" value="1"/>
</dbReference>
<keyword evidence="1" id="KW-1208">Phospholipid metabolism</keyword>
<dbReference type="CDD" id="cd06971">
    <property type="entry name" value="PgpA"/>
    <property type="match status" value="1"/>
</dbReference>
<reference evidence="4" key="1">
    <citation type="submission" date="2022-08" db="EMBL/GenBank/DDBJ databases">
        <authorList>
            <person name="Dzunkova M."/>
            <person name="La Clair J."/>
            <person name="Tyml T."/>
            <person name="Doud D."/>
            <person name="Schulz F."/>
            <person name="Piquer S."/>
            <person name="Porcel Sanchis D."/>
            <person name="Osborn A."/>
            <person name="Robinson D."/>
            <person name="Louie K.B."/>
            <person name="Bowen B.P."/>
            <person name="Bowers R."/>
            <person name="Lee J."/>
            <person name="Arnau Llombart V."/>
            <person name="Diaz Villanueva W."/>
            <person name="Gosliner T."/>
            <person name="Northen T."/>
            <person name="Cheng J.-F."/>
            <person name="Burkart M.D."/>
            <person name="Woyke T."/>
        </authorList>
    </citation>
    <scope>NUCLEOTIDE SEQUENCE</scope>
    <source>
        <strain evidence="4">Df01</strain>
    </source>
</reference>
<evidence type="ECO:0000313" key="4">
    <source>
        <dbReference type="EMBL" id="MDM5147801.1"/>
    </source>
</evidence>
<dbReference type="Proteomes" id="UP001168167">
    <property type="component" value="Unassembled WGS sequence"/>
</dbReference>
<reference evidence="4" key="2">
    <citation type="journal article" date="2023" name="Microbiome">
        <title>Synthase-selected sorting approach identifies a beta-lactone synthase in a nudibranch symbiotic bacterium.</title>
        <authorList>
            <person name="Dzunkova M."/>
            <person name="La Clair J.J."/>
            <person name="Tyml T."/>
            <person name="Doud D."/>
            <person name="Schulz F."/>
            <person name="Piquer-Esteban S."/>
            <person name="Porcel Sanchis D."/>
            <person name="Osborn A."/>
            <person name="Robinson D."/>
            <person name="Louie K.B."/>
            <person name="Bowen B.P."/>
            <person name="Bowers R.M."/>
            <person name="Lee J."/>
            <person name="Arnau V."/>
            <person name="Diaz-Villanueva W."/>
            <person name="Stepanauskas R."/>
            <person name="Gosliner T."/>
            <person name="Date S.V."/>
            <person name="Northen T.R."/>
            <person name="Cheng J.F."/>
            <person name="Burkart M.D."/>
            <person name="Woyke T."/>
        </authorList>
    </citation>
    <scope>NUCLEOTIDE SEQUENCE</scope>
    <source>
        <strain evidence="4">Df01</strain>
    </source>
</reference>
<protein>
    <recommendedName>
        <fullName evidence="1">Phosphatidylglycerophosphatase A</fullName>
        <ecNumber evidence="1">3.1.3.27</ecNumber>
    </recommendedName>
    <alternativeName>
        <fullName evidence="1">Phosphatidylglycerolphosphate phosphatase A</fullName>
    </alternativeName>
</protein>
<keyword evidence="5" id="KW-1185">Reference proteome</keyword>
<organism evidence="4 5">
    <name type="scientific">Candidatus Doriopsillibacter californiensis</name>
    <dbReference type="NCBI Taxonomy" id="2970740"/>
    <lineage>
        <taxon>Bacteria</taxon>
        <taxon>Pseudomonadati</taxon>
        <taxon>Pseudomonadota</taxon>
        <taxon>Gammaproteobacteria</taxon>
        <taxon>Candidatus Tethybacterales</taxon>
        <taxon>Candidatus Persebacteraceae</taxon>
        <taxon>Candidatus Doriopsillibacter</taxon>
    </lineage>
</organism>
<dbReference type="InterPro" id="IPR036681">
    <property type="entry name" value="PgpA-like_sf"/>
</dbReference>
<accession>A0ABT7QM52</accession>
<keyword evidence="1 2" id="KW-0812">Transmembrane</keyword>
<evidence type="ECO:0000256" key="1">
    <source>
        <dbReference type="PIRNR" id="PIRNR006162"/>
    </source>
</evidence>
<comment type="catalytic activity">
    <reaction evidence="1">
        <text>a 1,2-diacyl-sn-glycero-3-phospho-(1'-sn-glycero-3'-phosphate) + H2O = a 1,2-diacyl-sn-glycero-3-phospho-(1'-sn-glycerol) + phosphate</text>
        <dbReference type="Rhea" id="RHEA:33751"/>
        <dbReference type="ChEBI" id="CHEBI:15377"/>
        <dbReference type="ChEBI" id="CHEBI:43474"/>
        <dbReference type="ChEBI" id="CHEBI:60110"/>
        <dbReference type="ChEBI" id="CHEBI:64716"/>
        <dbReference type="EC" id="3.1.3.27"/>
    </reaction>
</comment>
<keyword evidence="1" id="KW-0443">Lipid metabolism</keyword>
<evidence type="ECO:0000259" key="3">
    <source>
        <dbReference type="Pfam" id="PF04608"/>
    </source>
</evidence>
<dbReference type="EMBL" id="JANQAO010000003">
    <property type="protein sequence ID" value="MDM5147801.1"/>
    <property type="molecule type" value="Genomic_DNA"/>
</dbReference>
<comment type="subcellular location">
    <subcellularLocation>
        <location evidence="1">Cell inner membrane</location>
        <topology evidence="1">Multi-pass membrane protein</topology>
    </subcellularLocation>
</comment>
<comment type="cofactor">
    <cofactor evidence="1">
        <name>Mg(2+)</name>
        <dbReference type="ChEBI" id="CHEBI:18420"/>
    </cofactor>
</comment>
<keyword evidence="1" id="KW-0442">Lipid degradation</keyword>
<keyword evidence="2" id="KW-1133">Transmembrane helix</keyword>
<dbReference type="EC" id="3.1.3.27" evidence="1"/>
<keyword evidence="1" id="KW-0460">Magnesium</keyword>